<dbReference type="InterPro" id="IPR036676">
    <property type="entry name" value="PurM-like_C_sf"/>
</dbReference>
<dbReference type="RefSeq" id="WP_205156412.1">
    <property type="nucleotide sequence ID" value="NZ_JACLYY010000020.1"/>
</dbReference>
<comment type="caution">
    <text evidence="3">The sequence shown here is derived from an EMBL/GenBank/DDBJ whole genome shotgun (WGS) entry which is preliminary data.</text>
</comment>
<sequence length="299" mass="33072">MTETAIIYGEQRDLGRYALAHCVNALAARGAEEFAAKAVFQIPADRENTFLYDLKKKWKKMADTLPFFLEIRETEGGKCPAISLPCALVTAEGRPGFASPEIQGKPAAPESRETPGRPEHLEQLDILVAGYAGLEGMLRISQEKREVLAGRFAPSFLRLVESAEDQIFGLDIARAVRRAGIPVICHVGQGGIFKALWELSAWTGRGLEADLKKIPVRQETIEVCELFHINPYQLTSAGCFLLAAADGEAAAERLARQQVEACVIGRLRGDNDKIVQNGEDVRFLDRPGLDEIWKLWQQE</sequence>
<dbReference type="InterPro" id="IPR011854">
    <property type="entry name" value="HypE"/>
</dbReference>
<reference evidence="3 4" key="1">
    <citation type="journal article" date="2021" name="Sci. Rep.">
        <title>The distribution of antibiotic resistance genes in chicken gut microbiota commensals.</title>
        <authorList>
            <person name="Juricova H."/>
            <person name="Matiasovicova J."/>
            <person name="Kubasova T."/>
            <person name="Cejkova D."/>
            <person name="Rychlik I."/>
        </authorList>
    </citation>
    <scope>NUCLEOTIDE SEQUENCE [LARGE SCALE GENOMIC DNA]</scope>
    <source>
        <strain evidence="3 4">An773</strain>
    </source>
</reference>
<dbReference type="Proteomes" id="UP000716906">
    <property type="component" value="Unassembled WGS sequence"/>
</dbReference>
<evidence type="ECO:0000259" key="2">
    <source>
        <dbReference type="Pfam" id="PF02769"/>
    </source>
</evidence>
<dbReference type="InterPro" id="IPR010918">
    <property type="entry name" value="PurM-like_C_dom"/>
</dbReference>
<dbReference type="Gene3D" id="3.90.650.10">
    <property type="entry name" value="PurM-like C-terminal domain"/>
    <property type="match status" value="1"/>
</dbReference>
<evidence type="ECO:0000313" key="3">
    <source>
        <dbReference type="EMBL" id="MBM6739340.1"/>
    </source>
</evidence>
<feature type="region of interest" description="Disordered" evidence="1">
    <location>
        <begin position="98"/>
        <end position="117"/>
    </location>
</feature>
<keyword evidence="4" id="KW-1185">Reference proteome</keyword>
<accession>A0ABS2ECH1</accession>
<evidence type="ECO:0000313" key="4">
    <source>
        <dbReference type="Proteomes" id="UP000716906"/>
    </source>
</evidence>
<evidence type="ECO:0000256" key="1">
    <source>
        <dbReference type="SAM" id="MobiDB-lite"/>
    </source>
</evidence>
<dbReference type="Pfam" id="PF02769">
    <property type="entry name" value="AIRS_C"/>
    <property type="match status" value="1"/>
</dbReference>
<protein>
    <recommendedName>
        <fullName evidence="2">PurM-like C-terminal domain-containing protein</fullName>
    </recommendedName>
</protein>
<organism evidence="3 4">
    <name type="scientific">Faecalicatena fissicatena</name>
    <dbReference type="NCBI Taxonomy" id="290055"/>
    <lineage>
        <taxon>Bacteria</taxon>
        <taxon>Bacillati</taxon>
        <taxon>Bacillota</taxon>
        <taxon>Clostridia</taxon>
        <taxon>Lachnospirales</taxon>
        <taxon>Lachnospiraceae</taxon>
        <taxon>Faecalicatena</taxon>
    </lineage>
</organism>
<feature type="domain" description="PurM-like C-terminal" evidence="2">
    <location>
        <begin position="179"/>
        <end position="273"/>
    </location>
</feature>
<proteinExistence type="predicted"/>
<dbReference type="PANTHER" id="PTHR30303">
    <property type="entry name" value="HYDROGENASE ISOENZYMES FORMATION PROTEIN HYPE"/>
    <property type="match status" value="1"/>
</dbReference>
<dbReference type="EMBL" id="JACLYY010000020">
    <property type="protein sequence ID" value="MBM6739340.1"/>
    <property type="molecule type" value="Genomic_DNA"/>
</dbReference>
<dbReference type="PANTHER" id="PTHR30303:SF4">
    <property type="entry name" value="HYDROGENASE EXPRESSION_FORMATION PROTEIN HYPE"/>
    <property type="match status" value="1"/>
</dbReference>
<gene>
    <name evidence="3" type="ORF">H7U36_14730</name>
</gene>
<dbReference type="SUPFAM" id="SSF56042">
    <property type="entry name" value="PurM C-terminal domain-like"/>
    <property type="match status" value="1"/>
</dbReference>
<name>A0ABS2ECH1_9FIRM</name>